<keyword evidence="1" id="KW-1133">Transmembrane helix</keyword>
<accession>Q1J1T6</accession>
<dbReference type="STRING" id="319795.Dgeo_0245"/>
<organism evidence="2 3">
    <name type="scientific">Deinococcus geothermalis (strain DSM 11300 / CIP 105573 / AG-3a)</name>
    <dbReference type="NCBI Taxonomy" id="319795"/>
    <lineage>
        <taxon>Bacteria</taxon>
        <taxon>Thermotogati</taxon>
        <taxon>Deinococcota</taxon>
        <taxon>Deinococci</taxon>
        <taxon>Deinococcales</taxon>
        <taxon>Deinococcaceae</taxon>
        <taxon>Deinococcus</taxon>
    </lineage>
</organism>
<dbReference type="AlphaFoldDB" id="Q1J1T6"/>
<evidence type="ECO:0000313" key="2">
    <source>
        <dbReference type="EMBL" id="ABF44548.1"/>
    </source>
</evidence>
<dbReference type="EMBL" id="CP000359">
    <property type="protein sequence ID" value="ABF44548.1"/>
    <property type="molecule type" value="Genomic_DNA"/>
</dbReference>
<proteinExistence type="predicted"/>
<keyword evidence="1" id="KW-0812">Transmembrane</keyword>
<protein>
    <submittedName>
        <fullName evidence="2">Septum formation initiator, FtsB-like protein</fullName>
    </submittedName>
</protein>
<sequence length="131" mass="14857">MLWGMTPPDPPPPLSSQDFRARWRQVQRLPLTLMITCLLAGLGIVQLTFQLGNLGYRTFTWTRETHAIQARIERLERDVRVLREAEQAANDPAYLETLARCQGFVGENEQVIVSTKAPKTPSENCTPVRLP</sequence>
<evidence type="ECO:0000313" key="3">
    <source>
        <dbReference type="Proteomes" id="UP000002431"/>
    </source>
</evidence>
<dbReference type="KEGG" id="dge:Dgeo_0245"/>
<dbReference type="Proteomes" id="UP000002431">
    <property type="component" value="Chromosome"/>
</dbReference>
<gene>
    <name evidence="2" type="ordered locus">Dgeo_0245</name>
</gene>
<name>Q1J1T6_DEIGD</name>
<feature type="transmembrane region" description="Helical" evidence="1">
    <location>
        <begin position="29"/>
        <end position="49"/>
    </location>
</feature>
<keyword evidence="3" id="KW-1185">Reference proteome</keyword>
<reference evidence="2" key="1">
    <citation type="submission" date="2006-04" db="EMBL/GenBank/DDBJ databases">
        <title>Complete sequence of chromosome of Deinococcus geothermalis DSM 11300.</title>
        <authorList>
            <consortium name="US DOE Joint Genome Institute"/>
            <person name="Copeland A."/>
            <person name="Lucas S."/>
            <person name="Lapidus A."/>
            <person name="Barry K."/>
            <person name="Detter J.C."/>
            <person name="Glavina del Rio T."/>
            <person name="Hammon N."/>
            <person name="Israni S."/>
            <person name="Dalin E."/>
            <person name="Tice H."/>
            <person name="Pitluck S."/>
            <person name="Brettin T."/>
            <person name="Bruce D."/>
            <person name="Han C."/>
            <person name="Tapia R."/>
            <person name="Saunders E."/>
            <person name="Gilna P."/>
            <person name="Schmutz J."/>
            <person name="Larimer F."/>
            <person name="Land M."/>
            <person name="Hauser L."/>
            <person name="Kyrpides N."/>
            <person name="Kim E."/>
            <person name="Daly M.J."/>
            <person name="Fredrickson J.K."/>
            <person name="Makarova K.S."/>
            <person name="Gaidamakova E.K."/>
            <person name="Zhai M."/>
            <person name="Richardson P."/>
        </authorList>
    </citation>
    <scope>NUCLEOTIDE SEQUENCE</scope>
    <source>
        <strain evidence="2">DSM 11300</strain>
    </source>
</reference>
<evidence type="ECO:0000256" key="1">
    <source>
        <dbReference type="SAM" id="Phobius"/>
    </source>
</evidence>
<keyword evidence="1" id="KW-0472">Membrane</keyword>
<dbReference type="HOGENOM" id="CLU_1988961_0_0_0"/>